<feature type="compositionally biased region" description="Basic and acidic residues" evidence="1">
    <location>
        <begin position="71"/>
        <end position="91"/>
    </location>
</feature>
<sequence length="145" mass="16127">MEEVIDVKDLTTLNSDGHNVKFAAQTMDVYLVVPTFLYATCEEAFDSNPGSRRPVLVTQLQTTTSAARQSADSHVEATRSPSPRHDTDRFAHKTLTRPAASPRLASPSKPHRVALAYPDAIERHQIGRRPRRSRTPSNLTQQPIV</sequence>
<protein>
    <submittedName>
        <fullName evidence="3">Uncharacterized protein</fullName>
    </submittedName>
</protein>
<dbReference type="Proteomes" id="UP000000763">
    <property type="component" value="Chromosome 6"/>
</dbReference>
<feature type="region of interest" description="Disordered" evidence="1">
    <location>
        <begin position="61"/>
        <end position="145"/>
    </location>
</feature>
<accession>Q69PT2</accession>
<reference evidence="3" key="2">
    <citation type="submission" date="2002-06" db="EMBL/GenBank/DDBJ databases">
        <title>Oryza sativa nipponbare(GA3) genomic DNA, chromosome 6, BAC clone:OSJNBb0039F24.</title>
        <authorList>
            <person name="Sasaki T."/>
            <person name="Matsumoto T."/>
            <person name="Katayose Y."/>
        </authorList>
    </citation>
    <scope>NUCLEOTIDE SEQUENCE</scope>
</reference>
<dbReference type="EMBL" id="AP004757">
    <property type="protein sequence ID" value="BAD33250.1"/>
    <property type="molecule type" value="Genomic_DNA"/>
</dbReference>
<dbReference type="AlphaFoldDB" id="Q69PT2"/>
<feature type="compositionally biased region" description="Polar residues" evidence="1">
    <location>
        <begin position="135"/>
        <end position="145"/>
    </location>
</feature>
<reference evidence="2" key="1">
    <citation type="submission" date="2002-02" db="EMBL/GenBank/DDBJ databases">
        <title>Oryza sativa nipponbare(GA3) genomic DNA, chromosome 6, PAC clone:P0652D10.</title>
        <authorList>
            <person name="Sasaki T."/>
            <person name="Matsumoto T."/>
            <person name="Yamamoto K."/>
        </authorList>
    </citation>
    <scope>NUCLEOTIDE SEQUENCE</scope>
</reference>
<gene>
    <name evidence="3" type="ORF">OSJNBb0039F24.2</name>
    <name evidence="2" type="ORF">P0652D10.39</name>
</gene>
<evidence type="ECO:0000313" key="2">
    <source>
        <dbReference type="EMBL" id="BAD33250.1"/>
    </source>
</evidence>
<reference evidence="4" key="3">
    <citation type="journal article" date="2005" name="Nature">
        <title>The map-based sequence of the rice genome.</title>
        <authorList>
            <consortium name="International rice genome sequencing project (IRGSP)"/>
            <person name="Matsumoto T."/>
            <person name="Wu J."/>
            <person name="Kanamori H."/>
            <person name="Katayose Y."/>
            <person name="Fujisawa M."/>
            <person name="Namiki N."/>
            <person name="Mizuno H."/>
            <person name="Yamamoto K."/>
            <person name="Antonio B.A."/>
            <person name="Baba T."/>
            <person name="Sakata K."/>
            <person name="Nagamura Y."/>
            <person name="Aoki H."/>
            <person name="Arikawa K."/>
            <person name="Arita K."/>
            <person name="Bito T."/>
            <person name="Chiden Y."/>
            <person name="Fujitsuka N."/>
            <person name="Fukunaka R."/>
            <person name="Hamada M."/>
            <person name="Harada C."/>
            <person name="Hayashi A."/>
            <person name="Hijishita S."/>
            <person name="Honda M."/>
            <person name="Hosokawa S."/>
            <person name="Ichikawa Y."/>
            <person name="Idonuma A."/>
            <person name="Iijima M."/>
            <person name="Ikeda M."/>
            <person name="Ikeno M."/>
            <person name="Ito K."/>
            <person name="Ito S."/>
            <person name="Ito T."/>
            <person name="Ito Y."/>
            <person name="Ito Y."/>
            <person name="Iwabuchi A."/>
            <person name="Kamiya K."/>
            <person name="Karasawa W."/>
            <person name="Kurita K."/>
            <person name="Katagiri S."/>
            <person name="Kikuta A."/>
            <person name="Kobayashi H."/>
            <person name="Kobayashi N."/>
            <person name="Machita K."/>
            <person name="Maehara T."/>
            <person name="Masukawa M."/>
            <person name="Mizubayashi T."/>
            <person name="Mukai Y."/>
            <person name="Nagasaki H."/>
            <person name="Nagata Y."/>
            <person name="Naito S."/>
            <person name="Nakashima M."/>
            <person name="Nakama Y."/>
            <person name="Nakamichi Y."/>
            <person name="Nakamura M."/>
            <person name="Meguro A."/>
            <person name="Negishi M."/>
            <person name="Ohta I."/>
            <person name="Ohta T."/>
            <person name="Okamoto M."/>
            <person name="Ono N."/>
            <person name="Saji S."/>
            <person name="Sakaguchi M."/>
            <person name="Sakai K."/>
            <person name="Shibata M."/>
            <person name="Shimokawa T."/>
            <person name="Song J."/>
            <person name="Takazaki Y."/>
            <person name="Terasawa K."/>
            <person name="Tsugane M."/>
            <person name="Tsuji K."/>
            <person name="Ueda S."/>
            <person name="Waki K."/>
            <person name="Yamagata H."/>
            <person name="Yamamoto M."/>
            <person name="Yamamoto S."/>
            <person name="Yamane H."/>
            <person name="Yoshiki S."/>
            <person name="Yoshihara R."/>
            <person name="Yukawa K."/>
            <person name="Zhong H."/>
            <person name="Yano M."/>
            <person name="Yuan Q."/>
            <person name="Ouyang S."/>
            <person name="Liu J."/>
            <person name="Jones K.M."/>
            <person name="Gansberger K."/>
            <person name="Moffat K."/>
            <person name="Hill J."/>
            <person name="Bera J."/>
            <person name="Fadrosh D."/>
            <person name="Jin S."/>
            <person name="Johri S."/>
            <person name="Kim M."/>
            <person name="Overton L."/>
            <person name="Reardon M."/>
            <person name="Tsitrin T."/>
            <person name="Vuong H."/>
            <person name="Weaver B."/>
            <person name="Ciecko A."/>
            <person name="Tallon L."/>
            <person name="Jackson J."/>
            <person name="Pai G."/>
            <person name="Aken S.V."/>
            <person name="Utterback T."/>
            <person name="Reidmuller S."/>
            <person name="Feldblyum T."/>
            <person name="Hsiao J."/>
            <person name="Zismann V."/>
            <person name="Iobst S."/>
            <person name="de Vazeille A.R."/>
            <person name="Buell C.R."/>
            <person name="Ying K."/>
            <person name="Li Y."/>
            <person name="Lu T."/>
            <person name="Huang Y."/>
            <person name="Zhao Q."/>
            <person name="Feng Q."/>
            <person name="Zhang L."/>
            <person name="Zhu J."/>
            <person name="Weng Q."/>
            <person name="Mu J."/>
            <person name="Lu Y."/>
            <person name="Fan D."/>
            <person name="Liu Y."/>
            <person name="Guan J."/>
            <person name="Zhang Y."/>
            <person name="Yu S."/>
            <person name="Liu X."/>
            <person name="Zhang Y."/>
            <person name="Hong G."/>
            <person name="Han B."/>
            <person name="Choisne N."/>
            <person name="Demange N."/>
            <person name="Orjeda G."/>
            <person name="Samain S."/>
            <person name="Cattolico L."/>
            <person name="Pelletier E."/>
            <person name="Couloux A."/>
            <person name="Segurens B."/>
            <person name="Wincker P."/>
            <person name="D'Hont A."/>
            <person name="Scarpelli C."/>
            <person name="Weissenbach J."/>
            <person name="Salanoubat M."/>
            <person name="Quetier F."/>
            <person name="Yu Y."/>
            <person name="Kim H.R."/>
            <person name="Rambo T."/>
            <person name="Currie J."/>
            <person name="Collura K."/>
            <person name="Luo M."/>
            <person name="Yang T."/>
            <person name="Ammiraju J.S.S."/>
            <person name="Engler F."/>
            <person name="Soderlund C."/>
            <person name="Wing R.A."/>
            <person name="Palmer L.E."/>
            <person name="de la Bastide M."/>
            <person name="Spiegel L."/>
            <person name="Nascimento L."/>
            <person name="Zutavern T."/>
            <person name="O'Shaughnessy A."/>
            <person name="Dike S."/>
            <person name="Dedhia N."/>
            <person name="Preston R."/>
            <person name="Balija V."/>
            <person name="McCombie W.R."/>
            <person name="Chow T."/>
            <person name="Chen H."/>
            <person name="Chung M."/>
            <person name="Chen C."/>
            <person name="Shaw J."/>
            <person name="Wu H."/>
            <person name="Hsiao K."/>
            <person name="Chao Y."/>
            <person name="Chu M."/>
            <person name="Cheng C."/>
            <person name="Hour A."/>
            <person name="Lee P."/>
            <person name="Lin S."/>
            <person name="Lin Y."/>
            <person name="Liou J."/>
            <person name="Liu S."/>
            <person name="Hsing Y."/>
            <person name="Raghuvanshi S."/>
            <person name="Mohanty A."/>
            <person name="Bharti A.K."/>
            <person name="Gaur A."/>
            <person name="Gupta V."/>
            <person name="Kumar D."/>
            <person name="Ravi V."/>
            <person name="Vij S."/>
            <person name="Kapur A."/>
            <person name="Khurana P."/>
            <person name="Khurana P."/>
            <person name="Khurana J.P."/>
            <person name="Tyagi A.K."/>
            <person name="Gaikwad K."/>
            <person name="Singh A."/>
            <person name="Dalal V."/>
            <person name="Srivastava S."/>
            <person name="Dixit A."/>
            <person name="Pal A.K."/>
            <person name="Ghazi I.A."/>
            <person name="Yadav M."/>
            <person name="Pandit A."/>
            <person name="Bhargava A."/>
            <person name="Sureshbabu K."/>
            <person name="Batra K."/>
            <person name="Sharma T.R."/>
            <person name="Mohapatra T."/>
            <person name="Singh N.K."/>
            <person name="Messing J."/>
            <person name="Nelson A.B."/>
            <person name="Fuks G."/>
            <person name="Kavchok S."/>
            <person name="Keizer G."/>
            <person name="Linton E."/>
            <person name="Llaca V."/>
            <person name="Song R."/>
            <person name="Tanyolac B."/>
            <person name="Young S."/>
            <person name="Ho-Il K."/>
            <person name="Hahn J.H."/>
            <person name="Sangsakoo G."/>
            <person name="Vanavichit A."/>
            <person name="de Mattos Luiz.A.T."/>
            <person name="Zimmer P.D."/>
            <person name="Malone G."/>
            <person name="Dellagostin O."/>
            <person name="de Oliveira A.C."/>
            <person name="Bevan M."/>
            <person name="Bancroft I."/>
            <person name="Minx P."/>
            <person name="Cordum H."/>
            <person name="Wilson R."/>
            <person name="Cheng Z."/>
            <person name="Jin W."/>
            <person name="Jiang J."/>
            <person name="Leong S.A."/>
            <person name="Iwama H."/>
            <person name="Gojobori T."/>
            <person name="Itoh T."/>
            <person name="Niimura Y."/>
            <person name="Fujii Y."/>
            <person name="Habara T."/>
            <person name="Sakai H."/>
            <person name="Sato Y."/>
            <person name="Wilson G."/>
            <person name="Kumar K."/>
            <person name="McCouch S."/>
            <person name="Juretic N."/>
            <person name="Hoen D."/>
            <person name="Wright S."/>
            <person name="Bruskiewich R."/>
            <person name="Bureau T."/>
            <person name="Miyao A."/>
            <person name="Hirochika H."/>
            <person name="Nishikawa T."/>
            <person name="Kadowaki K."/>
            <person name="Sugiura M."/>
            <person name="Burr B."/>
            <person name="Sasaki T."/>
        </authorList>
    </citation>
    <scope>NUCLEOTIDE SEQUENCE [LARGE SCALE GENOMIC DNA]</scope>
    <source>
        <strain evidence="4">cv. Nipponbare</strain>
    </source>
</reference>
<name>Q69PT2_ORYSJ</name>
<reference evidence="4" key="4">
    <citation type="journal article" date="2008" name="Nucleic Acids Res.">
        <title>The rice annotation project database (RAP-DB): 2008 update.</title>
        <authorList>
            <consortium name="The rice annotation project (RAP)"/>
        </authorList>
    </citation>
    <scope>GENOME REANNOTATION</scope>
    <source>
        <strain evidence="4">cv. Nipponbare</strain>
    </source>
</reference>
<evidence type="ECO:0000256" key="1">
    <source>
        <dbReference type="SAM" id="MobiDB-lite"/>
    </source>
</evidence>
<dbReference type="EMBL" id="AP005477">
    <property type="protein sequence ID" value="BAD33504.1"/>
    <property type="molecule type" value="Genomic_DNA"/>
</dbReference>
<evidence type="ECO:0000313" key="4">
    <source>
        <dbReference type="Proteomes" id="UP000000763"/>
    </source>
</evidence>
<proteinExistence type="predicted"/>
<evidence type="ECO:0000313" key="3">
    <source>
        <dbReference type="EMBL" id="BAD33504.1"/>
    </source>
</evidence>
<organism evidence="3 4">
    <name type="scientific">Oryza sativa subsp. japonica</name>
    <name type="common">Rice</name>
    <dbReference type="NCBI Taxonomy" id="39947"/>
    <lineage>
        <taxon>Eukaryota</taxon>
        <taxon>Viridiplantae</taxon>
        <taxon>Streptophyta</taxon>
        <taxon>Embryophyta</taxon>
        <taxon>Tracheophyta</taxon>
        <taxon>Spermatophyta</taxon>
        <taxon>Magnoliopsida</taxon>
        <taxon>Liliopsida</taxon>
        <taxon>Poales</taxon>
        <taxon>Poaceae</taxon>
        <taxon>BOP clade</taxon>
        <taxon>Oryzoideae</taxon>
        <taxon>Oryzeae</taxon>
        <taxon>Oryzinae</taxon>
        <taxon>Oryza</taxon>
        <taxon>Oryza sativa</taxon>
    </lineage>
</organism>
<feature type="compositionally biased region" description="Polar residues" evidence="1">
    <location>
        <begin position="61"/>
        <end position="70"/>
    </location>
</feature>